<proteinExistence type="predicted"/>
<feature type="region of interest" description="Disordered" evidence="1">
    <location>
        <begin position="142"/>
        <end position="165"/>
    </location>
</feature>
<dbReference type="InterPro" id="IPR036388">
    <property type="entry name" value="WH-like_DNA-bd_sf"/>
</dbReference>
<organism evidence="2 3">
    <name type="scientific">Longimycelium tulufanense</name>
    <dbReference type="NCBI Taxonomy" id="907463"/>
    <lineage>
        <taxon>Bacteria</taxon>
        <taxon>Bacillati</taxon>
        <taxon>Actinomycetota</taxon>
        <taxon>Actinomycetes</taxon>
        <taxon>Pseudonocardiales</taxon>
        <taxon>Pseudonocardiaceae</taxon>
        <taxon>Longimycelium</taxon>
    </lineage>
</organism>
<evidence type="ECO:0008006" key="4">
    <source>
        <dbReference type="Google" id="ProtNLM"/>
    </source>
</evidence>
<keyword evidence="3" id="KW-1185">Reference proteome</keyword>
<evidence type="ECO:0000313" key="3">
    <source>
        <dbReference type="Proteomes" id="UP000637578"/>
    </source>
</evidence>
<protein>
    <recommendedName>
        <fullName evidence="4">Rrf2 family transcriptional regulator</fullName>
    </recommendedName>
</protein>
<dbReference type="EMBL" id="BMMK01000012">
    <property type="protein sequence ID" value="GGM57114.1"/>
    <property type="molecule type" value="Genomic_DNA"/>
</dbReference>
<dbReference type="PANTHER" id="PTHR33221">
    <property type="entry name" value="WINGED HELIX-TURN-HELIX TRANSCRIPTIONAL REGULATOR, RRF2 FAMILY"/>
    <property type="match status" value="1"/>
</dbReference>
<reference evidence="2" key="2">
    <citation type="submission" date="2020-09" db="EMBL/GenBank/DDBJ databases">
        <authorList>
            <person name="Sun Q."/>
            <person name="Zhou Y."/>
        </authorList>
    </citation>
    <scope>NUCLEOTIDE SEQUENCE</scope>
    <source>
        <strain evidence="2">CGMCC 4.5737</strain>
    </source>
</reference>
<accession>A0A8J3CFA5</accession>
<evidence type="ECO:0000256" key="1">
    <source>
        <dbReference type="SAM" id="MobiDB-lite"/>
    </source>
</evidence>
<dbReference type="GO" id="GO:0003700">
    <property type="term" value="F:DNA-binding transcription factor activity"/>
    <property type="evidence" value="ECO:0007669"/>
    <property type="project" value="TreeGrafter"/>
</dbReference>
<reference evidence="2" key="1">
    <citation type="journal article" date="2014" name="Int. J. Syst. Evol. Microbiol.">
        <title>Complete genome sequence of Corynebacterium casei LMG S-19264T (=DSM 44701T), isolated from a smear-ripened cheese.</title>
        <authorList>
            <consortium name="US DOE Joint Genome Institute (JGI-PGF)"/>
            <person name="Walter F."/>
            <person name="Albersmeier A."/>
            <person name="Kalinowski J."/>
            <person name="Ruckert C."/>
        </authorList>
    </citation>
    <scope>NUCLEOTIDE SEQUENCE</scope>
    <source>
        <strain evidence="2">CGMCC 4.5737</strain>
    </source>
</reference>
<dbReference type="PROSITE" id="PS51197">
    <property type="entry name" value="HTH_RRF2_2"/>
    <property type="match status" value="1"/>
</dbReference>
<dbReference type="InterPro" id="IPR000944">
    <property type="entry name" value="Tscrpt_reg_Rrf2"/>
</dbReference>
<dbReference type="RefSeq" id="WP_189058120.1">
    <property type="nucleotide sequence ID" value="NZ_BMMK01000012.1"/>
</dbReference>
<comment type="caution">
    <text evidence="2">The sequence shown here is derived from an EMBL/GenBank/DDBJ whole genome shotgun (WGS) entry which is preliminary data.</text>
</comment>
<dbReference type="PANTHER" id="PTHR33221:SF15">
    <property type="entry name" value="HTH-TYPE TRANSCRIPTIONAL REGULATOR YWGB-RELATED"/>
    <property type="match status" value="1"/>
</dbReference>
<dbReference type="GO" id="GO:0005829">
    <property type="term" value="C:cytosol"/>
    <property type="evidence" value="ECO:0007669"/>
    <property type="project" value="TreeGrafter"/>
</dbReference>
<dbReference type="Gene3D" id="1.10.10.10">
    <property type="entry name" value="Winged helix-like DNA-binding domain superfamily/Winged helix DNA-binding domain"/>
    <property type="match status" value="1"/>
</dbReference>
<dbReference type="Pfam" id="PF02082">
    <property type="entry name" value="Rrf2"/>
    <property type="match status" value="1"/>
</dbReference>
<dbReference type="Proteomes" id="UP000637578">
    <property type="component" value="Unassembled WGS sequence"/>
</dbReference>
<gene>
    <name evidence="2" type="ORF">GCM10012275_30330</name>
</gene>
<evidence type="ECO:0000313" key="2">
    <source>
        <dbReference type="EMBL" id="GGM57114.1"/>
    </source>
</evidence>
<name>A0A8J3CFA5_9PSEU</name>
<dbReference type="SUPFAM" id="SSF46785">
    <property type="entry name" value="Winged helix' DNA-binding domain"/>
    <property type="match status" value="1"/>
</dbReference>
<sequence length="165" mass="18097">MPDLRFPTLLDLMMLLATAYRDGRPMRSSSELAEALDINPVLVRRITAPLIRAGLITSIHGRRGGLQLTTPPEHITLRDIHVAAVGDKPMWDRRGADCQSHLNAGRGRAFFAQLNRQAEDAVLGVLDSYTLAACRDIVLGHGGQAESPRQVPDDLSQRSARGRRA</sequence>
<dbReference type="InterPro" id="IPR036390">
    <property type="entry name" value="WH_DNA-bd_sf"/>
</dbReference>
<dbReference type="AlphaFoldDB" id="A0A8J3CFA5"/>